<dbReference type="PANTHER" id="PTHR11113:SF2">
    <property type="entry name" value="ADENINE DEAMINASE"/>
    <property type="match status" value="1"/>
</dbReference>
<evidence type="ECO:0000256" key="2">
    <source>
        <dbReference type="ARBA" id="ARBA00006773"/>
    </source>
</evidence>
<comment type="similarity">
    <text evidence="2 8">Belongs to the metallo-dependent hydrolases superfamily. Adenine deaminase family.</text>
</comment>
<dbReference type="NCBIfam" id="TIGR01178">
    <property type="entry name" value="ade"/>
    <property type="match status" value="1"/>
</dbReference>
<dbReference type="CDD" id="cd01295">
    <property type="entry name" value="AdeC"/>
    <property type="match status" value="1"/>
</dbReference>
<dbReference type="Pfam" id="PF13382">
    <property type="entry name" value="Adenine_deam_C"/>
    <property type="match status" value="1"/>
</dbReference>
<feature type="domain" description="Adenine deaminase C-terminal" evidence="10">
    <location>
        <begin position="398"/>
        <end position="565"/>
    </location>
</feature>
<dbReference type="RefSeq" id="WP_154441681.1">
    <property type="nucleotide sequence ID" value="NZ_JAHLPJ010000001.1"/>
</dbReference>
<dbReference type="Gene3D" id="3.20.20.140">
    <property type="entry name" value="Metal-dependent hydrolases"/>
    <property type="match status" value="1"/>
</dbReference>
<dbReference type="Gene3D" id="2.30.40.10">
    <property type="entry name" value="Urease, subunit C, domain 1"/>
    <property type="match status" value="1"/>
</dbReference>
<dbReference type="InterPro" id="IPR011059">
    <property type="entry name" value="Metal-dep_hydrolase_composite"/>
</dbReference>
<dbReference type="InterPro" id="IPR006679">
    <property type="entry name" value="Adenine_deam"/>
</dbReference>
<reference evidence="11 12" key="1">
    <citation type="submission" date="2019-09" db="EMBL/GenBank/DDBJ databases">
        <title>In-depth cultivation of the pig gut microbiome towards novel bacterial diversity and tailored functional studies.</title>
        <authorList>
            <person name="Wylensek D."/>
            <person name="Hitch T.C.A."/>
            <person name="Clavel T."/>
        </authorList>
    </citation>
    <scope>NUCLEOTIDE SEQUENCE [LARGE SCALE GENOMIC DNA]</scope>
    <source>
        <strain evidence="11 12">WCA3-693-APC-4?</strain>
    </source>
</reference>
<evidence type="ECO:0000256" key="6">
    <source>
        <dbReference type="ARBA" id="ARBA00047720"/>
    </source>
</evidence>
<dbReference type="EMBL" id="VUNQ01000038">
    <property type="protein sequence ID" value="MSU02652.1"/>
    <property type="molecule type" value="Genomic_DNA"/>
</dbReference>
<dbReference type="AlphaFoldDB" id="A0A6N7XP97"/>
<evidence type="ECO:0000256" key="1">
    <source>
        <dbReference type="ARBA" id="ARBA00001936"/>
    </source>
</evidence>
<dbReference type="GO" id="GO:0000034">
    <property type="term" value="F:adenine deaminase activity"/>
    <property type="evidence" value="ECO:0007669"/>
    <property type="project" value="UniProtKB-UniRule"/>
</dbReference>
<proteinExistence type="inferred from homology"/>
<dbReference type="EC" id="3.5.4.2" evidence="3 8"/>
<dbReference type="GO" id="GO:0006146">
    <property type="term" value="P:adenine catabolic process"/>
    <property type="evidence" value="ECO:0007669"/>
    <property type="project" value="InterPro"/>
</dbReference>
<keyword evidence="12" id="KW-1185">Reference proteome</keyword>
<dbReference type="Proteomes" id="UP000469523">
    <property type="component" value="Unassembled WGS sequence"/>
</dbReference>
<keyword evidence="5 8" id="KW-0464">Manganese</keyword>
<evidence type="ECO:0000313" key="12">
    <source>
        <dbReference type="Proteomes" id="UP000469523"/>
    </source>
</evidence>
<comment type="cofactor">
    <cofactor evidence="1 8">
        <name>Mn(2+)</name>
        <dbReference type="ChEBI" id="CHEBI:29035"/>
    </cofactor>
</comment>
<organism evidence="11 12">
    <name type="scientific">Tissierella pigra</name>
    <dbReference type="NCBI Taxonomy" id="2607614"/>
    <lineage>
        <taxon>Bacteria</taxon>
        <taxon>Bacillati</taxon>
        <taxon>Bacillota</taxon>
        <taxon>Tissierellia</taxon>
        <taxon>Tissierellales</taxon>
        <taxon>Tissierellaceae</taxon>
        <taxon>Tissierella</taxon>
    </lineage>
</organism>
<dbReference type="FunFam" id="3.20.20.140:FF:000016">
    <property type="entry name" value="Adenine deaminase"/>
    <property type="match status" value="1"/>
</dbReference>
<evidence type="ECO:0000259" key="9">
    <source>
        <dbReference type="Pfam" id="PF01979"/>
    </source>
</evidence>
<evidence type="ECO:0000259" key="10">
    <source>
        <dbReference type="Pfam" id="PF13382"/>
    </source>
</evidence>
<evidence type="ECO:0000256" key="3">
    <source>
        <dbReference type="ARBA" id="ARBA00012782"/>
    </source>
</evidence>
<dbReference type="InterPro" id="IPR026912">
    <property type="entry name" value="Adenine_deam_C"/>
</dbReference>
<dbReference type="SUPFAM" id="SSF51338">
    <property type="entry name" value="Composite domain of metallo-dependent hydrolases"/>
    <property type="match status" value="1"/>
</dbReference>
<evidence type="ECO:0000256" key="4">
    <source>
        <dbReference type="ARBA" id="ARBA00022801"/>
    </source>
</evidence>
<dbReference type="HAMAP" id="MF_01518">
    <property type="entry name" value="Adenine_deamin"/>
    <property type="match status" value="1"/>
</dbReference>
<comment type="caution">
    <text evidence="11">The sequence shown here is derived from an EMBL/GenBank/DDBJ whole genome shotgun (WGS) entry which is preliminary data.</text>
</comment>
<accession>A0A6N7XP97</accession>
<feature type="domain" description="Amidohydrolase-related" evidence="9">
    <location>
        <begin position="66"/>
        <end position="347"/>
    </location>
</feature>
<evidence type="ECO:0000256" key="5">
    <source>
        <dbReference type="ARBA" id="ARBA00023211"/>
    </source>
</evidence>
<evidence type="ECO:0000313" key="11">
    <source>
        <dbReference type="EMBL" id="MSU02652.1"/>
    </source>
</evidence>
<dbReference type="InterPro" id="IPR032466">
    <property type="entry name" value="Metal_Hydrolase"/>
</dbReference>
<comment type="catalytic activity">
    <reaction evidence="6 8">
        <text>adenine + H2O + H(+) = hypoxanthine + NH4(+)</text>
        <dbReference type="Rhea" id="RHEA:23688"/>
        <dbReference type="ChEBI" id="CHEBI:15377"/>
        <dbReference type="ChEBI" id="CHEBI:15378"/>
        <dbReference type="ChEBI" id="CHEBI:16708"/>
        <dbReference type="ChEBI" id="CHEBI:17368"/>
        <dbReference type="ChEBI" id="CHEBI:28938"/>
        <dbReference type="EC" id="3.5.4.2"/>
    </reaction>
</comment>
<name>A0A6N7XP97_9FIRM</name>
<keyword evidence="4 8" id="KW-0378">Hydrolase</keyword>
<dbReference type="InterPro" id="IPR006680">
    <property type="entry name" value="Amidohydro-rel"/>
</dbReference>
<evidence type="ECO:0000256" key="7">
    <source>
        <dbReference type="ARBA" id="ARBA00069718"/>
    </source>
</evidence>
<dbReference type="SUPFAM" id="SSF51556">
    <property type="entry name" value="Metallo-dependent hydrolases"/>
    <property type="match status" value="1"/>
</dbReference>
<dbReference type="Pfam" id="PF01979">
    <property type="entry name" value="Amidohydro_1"/>
    <property type="match status" value="1"/>
</dbReference>
<protein>
    <recommendedName>
        <fullName evidence="7 8">Adenine deaminase</fullName>
        <shortName evidence="8">Adenase</shortName>
        <shortName evidence="8">Adenine aminase</shortName>
        <ecNumber evidence="3 8">3.5.4.2</ecNumber>
    </recommendedName>
</protein>
<gene>
    <name evidence="8 11" type="primary">ade</name>
    <name evidence="11" type="ORF">FYJ83_14420</name>
</gene>
<evidence type="ECO:0000256" key="8">
    <source>
        <dbReference type="HAMAP-Rule" id="MF_01518"/>
    </source>
</evidence>
<sequence length="574" mass="63181">MFKKQLIDLITKAKGVIDVELVLKNINIVNVFSGEIIKGNVAIDNGKIIGIGEYNGKEEIDLEGKYLAPGFIDSHVHIESSMSSPSQFAKVIVPRGVTTIIADPHEIGNVKGIDGIKYIIEDSKNVPLDVHIMLPSCVPSTSFENAGAILKADDLKELLEEETVIGLGEMMNYPGVIFLDDDVLNKLALFKDKVIDGHGPMIRGKELNAYVISGIKTEHECSTIDEVLDRLRVGMYILIREGSAAKDLKNIIKVVNKDNLRRFLFCTDDKHPEDLINEGTIDFNIKLAIKEGIDPIDAIKMATINSAECYGLKNKGAIAPGYIADLVVIDNLEDFNILKVFKSGKLVGENNKALFEPNIHLPKNMMDSVNIKDIDLEDIQIPMTNNKANIIGVMEGSLVTKAVIKEVNILDGFFHFSDDGIQKLIVAERHLRKGNIGVGLIENFKLKNGSIGSTIGHDSHNIIVIGDNDGDILTAIEELKEIGGGLTIVKDGKVLKSLPLEIGGIMTSRPVEETNSILKEMIELSYEELNVNKNIDPFMTLAFMALPVIPKLKLTDMGLFDVEKFDFVKVCRND</sequence>
<dbReference type="PANTHER" id="PTHR11113">
    <property type="entry name" value="N-ACETYLGLUCOSAMINE-6-PHOSPHATE DEACETYLASE"/>
    <property type="match status" value="1"/>
</dbReference>